<evidence type="ECO:0000313" key="3">
    <source>
        <dbReference type="Proteomes" id="UP001260188"/>
    </source>
</evidence>
<evidence type="ECO:0000256" key="1">
    <source>
        <dbReference type="SAM" id="Phobius"/>
    </source>
</evidence>
<keyword evidence="1" id="KW-1133">Transmembrane helix</keyword>
<dbReference type="RefSeq" id="WP_309667188.1">
    <property type="nucleotide sequence ID" value="NZ_JAVIZA010000001.1"/>
</dbReference>
<dbReference type="Proteomes" id="UP001260188">
    <property type="component" value="Unassembled WGS sequence"/>
</dbReference>
<name>A0ABU1I353_9MICO</name>
<gene>
    <name evidence="2" type="ORF">QE367_002517</name>
</gene>
<organism evidence="2 3">
    <name type="scientific">Microbacterium paludicola</name>
    <dbReference type="NCBI Taxonomy" id="300019"/>
    <lineage>
        <taxon>Bacteria</taxon>
        <taxon>Bacillati</taxon>
        <taxon>Actinomycetota</taxon>
        <taxon>Actinomycetes</taxon>
        <taxon>Micrococcales</taxon>
        <taxon>Microbacteriaceae</taxon>
        <taxon>Microbacterium</taxon>
    </lineage>
</organism>
<feature type="transmembrane region" description="Helical" evidence="1">
    <location>
        <begin position="170"/>
        <end position="189"/>
    </location>
</feature>
<keyword evidence="1" id="KW-0472">Membrane</keyword>
<feature type="transmembrane region" description="Helical" evidence="1">
    <location>
        <begin position="92"/>
        <end position="119"/>
    </location>
</feature>
<dbReference type="EMBL" id="JAVIZA010000001">
    <property type="protein sequence ID" value="MDR6168313.1"/>
    <property type="molecule type" value="Genomic_DNA"/>
</dbReference>
<accession>A0ABU1I353</accession>
<evidence type="ECO:0008006" key="4">
    <source>
        <dbReference type="Google" id="ProtNLM"/>
    </source>
</evidence>
<proteinExistence type="predicted"/>
<reference evidence="2 3" key="1">
    <citation type="submission" date="2023-08" db="EMBL/GenBank/DDBJ databases">
        <title>Functional and genomic diversity of the sorghum phyllosphere microbiome.</title>
        <authorList>
            <person name="Shade A."/>
        </authorList>
    </citation>
    <scope>NUCLEOTIDE SEQUENCE [LARGE SCALE GENOMIC DNA]</scope>
    <source>
        <strain evidence="2 3">SORGH_AS_0919</strain>
    </source>
</reference>
<comment type="caution">
    <text evidence="2">The sequence shown here is derived from an EMBL/GenBank/DDBJ whole genome shotgun (WGS) entry which is preliminary data.</text>
</comment>
<feature type="transmembrane region" description="Helical" evidence="1">
    <location>
        <begin position="139"/>
        <end position="158"/>
    </location>
</feature>
<keyword evidence="1" id="KW-0812">Transmembrane</keyword>
<protein>
    <recommendedName>
        <fullName evidence="4">DUF5134 domain-containing protein</fullName>
    </recommendedName>
</protein>
<feature type="transmembrane region" description="Helical" evidence="1">
    <location>
        <begin position="53"/>
        <end position="71"/>
    </location>
</feature>
<sequence>MSAALHLSALAAAIVGTAVLLVRPRGTQAAAVAASVVMAAAMADLTFWRAVPAVWWVAAQLALAVVLAVVARCAGARPAVDGRAARGAVCPLAVHTALGLVVMAACAATMGGAGGGAGVVGGAMDGVIGVRGHDHTSPMGLLVVLGGLVAGWAVVTARHMRRLPHRRHRVHAGLMLASAAVMLVAVAAGT</sequence>
<evidence type="ECO:0000313" key="2">
    <source>
        <dbReference type="EMBL" id="MDR6168313.1"/>
    </source>
</evidence>
<keyword evidence="3" id="KW-1185">Reference proteome</keyword>